<reference evidence="1" key="1">
    <citation type="journal article" date="2012" name="Nature">
        <title>The tomato genome sequence provides insights into fleshy fruit evolution.</title>
        <authorList>
            <consortium name="Tomato Genome Consortium"/>
        </authorList>
    </citation>
    <scope>NUCLEOTIDE SEQUENCE [LARGE SCALE GENOMIC DNA]</scope>
    <source>
        <strain evidence="1">cv. Heinz 1706</strain>
    </source>
</reference>
<reference evidence="1" key="2">
    <citation type="submission" date="2019-01" db="UniProtKB">
        <authorList>
            <consortium name="EnsemblPlants"/>
        </authorList>
    </citation>
    <scope>IDENTIFICATION</scope>
    <source>
        <strain evidence="1">cv. Heinz 1706</strain>
    </source>
</reference>
<protein>
    <submittedName>
        <fullName evidence="1">Uncharacterized protein</fullName>
    </submittedName>
</protein>
<sequence>MNFFLFGNPKITWSKNFMDARRNGTNSLEGKMMRFKVQTSSKTGKEIFYDLCVL</sequence>
<dbReference type="Proteomes" id="UP000004994">
    <property type="component" value="Chromosome 5"/>
</dbReference>
<organism evidence="1">
    <name type="scientific">Solanum lycopersicum</name>
    <name type="common">Tomato</name>
    <name type="synonym">Lycopersicon esculentum</name>
    <dbReference type="NCBI Taxonomy" id="4081"/>
    <lineage>
        <taxon>Eukaryota</taxon>
        <taxon>Viridiplantae</taxon>
        <taxon>Streptophyta</taxon>
        <taxon>Embryophyta</taxon>
        <taxon>Tracheophyta</taxon>
        <taxon>Spermatophyta</taxon>
        <taxon>Magnoliopsida</taxon>
        <taxon>eudicotyledons</taxon>
        <taxon>Gunneridae</taxon>
        <taxon>Pentapetalae</taxon>
        <taxon>asterids</taxon>
        <taxon>lamiids</taxon>
        <taxon>Solanales</taxon>
        <taxon>Solanaceae</taxon>
        <taxon>Solanoideae</taxon>
        <taxon>Solaneae</taxon>
        <taxon>Solanum</taxon>
        <taxon>Solanum subgen. Lycopersicon</taxon>
    </lineage>
</organism>
<dbReference type="InParanoid" id="A0A3Q7GDZ3"/>
<proteinExistence type="predicted"/>
<dbReference type="AlphaFoldDB" id="A0A3Q7GDZ3"/>
<name>A0A3Q7GDZ3_SOLLC</name>
<dbReference type="Gramene" id="Solyc05g006840.1.1">
    <property type="protein sequence ID" value="Solyc05g006840.1.1.1"/>
    <property type="gene ID" value="Solyc05g006840.1"/>
</dbReference>
<accession>A0A3Q7GDZ3</accession>
<dbReference type="PaxDb" id="4081-Solyc05g006840.1.1"/>
<evidence type="ECO:0000313" key="2">
    <source>
        <dbReference type="Proteomes" id="UP000004994"/>
    </source>
</evidence>
<dbReference type="EnsemblPlants" id="Solyc05g006840.1.1">
    <property type="protein sequence ID" value="Solyc05g006840.1.1.1"/>
    <property type="gene ID" value="Solyc05g006840.1"/>
</dbReference>
<evidence type="ECO:0000313" key="1">
    <source>
        <dbReference type="EnsemblPlants" id="Solyc05g006840.1.1.1"/>
    </source>
</evidence>
<keyword evidence="2" id="KW-1185">Reference proteome</keyword>